<reference evidence="2 3" key="1">
    <citation type="submission" date="2020-08" db="EMBL/GenBank/DDBJ databases">
        <title>Complete genome sequence of Entomobacter blattae G55GP.</title>
        <authorList>
            <person name="Poehlein A."/>
            <person name="Guzman J."/>
            <person name="Daniel R."/>
            <person name="Vilcinskas A."/>
        </authorList>
    </citation>
    <scope>NUCLEOTIDE SEQUENCE [LARGE SCALE GENOMIC DNA]</scope>
    <source>
        <strain evidence="2 3">G55GP</strain>
    </source>
</reference>
<feature type="signal peptide" evidence="1">
    <location>
        <begin position="1"/>
        <end position="23"/>
    </location>
</feature>
<organism evidence="2 3">
    <name type="scientific">Entomobacter blattae</name>
    <dbReference type="NCBI Taxonomy" id="2762277"/>
    <lineage>
        <taxon>Bacteria</taxon>
        <taxon>Pseudomonadati</taxon>
        <taxon>Pseudomonadota</taxon>
        <taxon>Alphaproteobacteria</taxon>
        <taxon>Acetobacterales</taxon>
        <taxon>Acetobacteraceae</taxon>
        <taxon>Entomobacter</taxon>
    </lineage>
</organism>
<evidence type="ECO:0000313" key="3">
    <source>
        <dbReference type="Proteomes" id="UP000516349"/>
    </source>
</evidence>
<dbReference type="EMBL" id="CP060244">
    <property type="protein sequence ID" value="QNT79286.1"/>
    <property type="molecule type" value="Genomic_DNA"/>
</dbReference>
<feature type="chain" id="PRO_5029018771" evidence="1">
    <location>
        <begin position="24"/>
        <end position="585"/>
    </location>
</feature>
<gene>
    <name evidence="2" type="ORF">JGUZn3_20830</name>
</gene>
<name>A0A7H1NU26_9PROT</name>
<keyword evidence="3" id="KW-1185">Reference proteome</keyword>
<dbReference type="RefSeq" id="WP_203413462.1">
    <property type="nucleotide sequence ID" value="NZ_CP060244.1"/>
</dbReference>
<accession>A0A7H1NU26</accession>
<dbReference type="KEGG" id="ebla:JGUZn3_20830"/>
<protein>
    <submittedName>
        <fullName evidence="2">Uncharacterized protein</fullName>
    </submittedName>
</protein>
<dbReference type="AlphaFoldDB" id="A0A7H1NU26"/>
<evidence type="ECO:0000313" key="2">
    <source>
        <dbReference type="EMBL" id="QNT79286.1"/>
    </source>
</evidence>
<dbReference type="Proteomes" id="UP000516349">
    <property type="component" value="Chromosome"/>
</dbReference>
<sequence length="585" mass="61714">MRYGILSSITATWAAFFMSTAYGKSPAPFVPPGGFVSGEMTVQNGAGESIIKMTNGAPDELAGLDLSFIGGFKDSAGNKLSRGLYISTQPYGSFGAGCGLCLIMTADGITEAGGRPAISGVDYRNGAASVVNSINFDQVGFYEFADNTTARMVLDVSAYTADGVTLKTPMTTAQMAQLHPNMYIQTNSIDSSLPETGTAQGLLPTLRSYFGFIKSWDATHIYVTGWAVPGIGSTAAGQVPSTSYDSWYSDYKKPVVFVGAPNKTFGRNLFLSYDGARAGSLASSTIHQLEGEELDMFVRRETRPHSVSLHGLTITPLFENRNPEVLTTDSYDLQLAGDIADHLVINEAAKNNVIRANSFYVHGNEGVGLAQNGAIQKRIGLEYDAWSDSGHNFRLASYLSKDGNTVAWQDTSLHLGLLIDGVQGQFTGSSPEGDIVWNGQGNTGGLALCGGSGQCGVIQHYDGSVTLGPAIVNGSFSFMPDSGDSQGHPYIQAESANTVKFATSSGAGVLVKTAQLDTTGDINVGNNLVFTPAPYSNLGSANRPGTQRYCSDCYSTLSADHTPGIPVWANGTLWTDALGNEAGHP</sequence>
<proteinExistence type="predicted"/>
<keyword evidence="1" id="KW-0732">Signal</keyword>
<evidence type="ECO:0000256" key="1">
    <source>
        <dbReference type="SAM" id="SignalP"/>
    </source>
</evidence>